<organism evidence="2 3">
    <name type="scientific">Candidatus Odyssella acanthamoebae</name>
    <dbReference type="NCBI Taxonomy" id="91604"/>
    <lineage>
        <taxon>Bacteria</taxon>
        <taxon>Pseudomonadati</taxon>
        <taxon>Pseudomonadota</taxon>
        <taxon>Alphaproteobacteria</taxon>
        <taxon>Holosporales</taxon>
        <taxon>Candidatus Paracaedibacteraceae</taxon>
        <taxon>Candidatus Odyssella</taxon>
    </lineage>
</organism>
<dbReference type="KEGG" id="paca:ID47_02500"/>
<keyword evidence="3" id="KW-1185">Reference proteome</keyword>
<dbReference type="eggNOG" id="ENOG50312YG">
    <property type="taxonomic scope" value="Bacteria"/>
</dbReference>
<gene>
    <name evidence="2" type="ORF">ID47_02500</name>
</gene>
<feature type="signal peptide" evidence="1">
    <location>
        <begin position="1"/>
        <end position="25"/>
    </location>
</feature>
<evidence type="ECO:0000313" key="2">
    <source>
        <dbReference type="EMBL" id="AIK95849.1"/>
    </source>
</evidence>
<dbReference type="Proteomes" id="UP000028926">
    <property type="component" value="Chromosome"/>
</dbReference>
<accession>A0A077AUY4</accession>
<sequence>MIVFKYFKKFSLFIAILLGTNYLQAMEENLDPFKFKIGFEFQEANHLFPAGENNFSIQKKTIFTAVKDNKELWHLEIDGSDIEFVTPPFLPHDTEDLLVSIQSITEACNTLKNLMENKIDKISFREWIEGTNIELTSQEQTLLKQVELRPNLLLNNEVLKNRHAELLKKQEQSLPGLKKIFVERGIELVTDHEDKTYDKIADMYLIINRSWVPKFMPQVTIQHSLKDTIPLLMSLFGSLSEQPTKIENKLIQALPFINDSSKLMESSYLSEENGLLFLHTLTCASIQSSKSDSQQGLINSLHEIKRNFEHYRQVDAKVNASFLSRRPFSSMWADIKEKKQIHSTFQHLYNERIIEGNYFFNNKVVPNFKFVNYAEEFYLTDLSGRRDLSYLKDVLREKLENFPTEPLSFLLNNGIIATALIQYLWPEVFADYLNHTILSIDQPQGRYMFDLNTNEAVWVASDVDALSPPWFLDPDNSMGAYQDKKNFDELYGEAIVEMRSIKDISKDTLHSMNILQDHSGTFLTGAKRSLEEDVFSLLSILKHDFILTTSRKVLEKNM</sequence>
<protein>
    <submittedName>
        <fullName evidence="2">Uncharacterized protein</fullName>
    </submittedName>
</protein>
<dbReference type="EMBL" id="CP008941">
    <property type="protein sequence ID" value="AIK95849.1"/>
    <property type="molecule type" value="Genomic_DNA"/>
</dbReference>
<dbReference type="STRING" id="91604.ID47_02500"/>
<evidence type="ECO:0000256" key="1">
    <source>
        <dbReference type="SAM" id="SignalP"/>
    </source>
</evidence>
<dbReference type="AlphaFoldDB" id="A0A077AUY4"/>
<feature type="chain" id="PRO_5001717423" evidence="1">
    <location>
        <begin position="26"/>
        <end position="558"/>
    </location>
</feature>
<dbReference type="HOGENOM" id="CLU_488082_0_0_5"/>
<evidence type="ECO:0000313" key="3">
    <source>
        <dbReference type="Proteomes" id="UP000028926"/>
    </source>
</evidence>
<name>A0A077AUY4_9PROT</name>
<keyword evidence="1" id="KW-0732">Signal</keyword>
<proteinExistence type="predicted"/>
<reference evidence="2 3" key="1">
    <citation type="submission" date="2014-07" db="EMBL/GenBank/DDBJ databases">
        <title>Comparative genomic insights into amoeba endosymbionts belonging to the families of Holosporaceae and Candidatus Midichloriaceae within Rickettsiales.</title>
        <authorList>
            <person name="Wang Z."/>
            <person name="Wu M."/>
        </authorList>
    </citation>
    <scope>NUCLEOTIDE SEQUENCE [LARGE SCALE GENOMIC DNA]</scope>
    <source>
        <strain evidence="2">PRA3</strain>
    </source>
</reference>